<organism evidence="2 3">
    <name type="scientific">Amycolatopsis ultiminotia</name>
    <dbReference type="NCBI Taxonomy" id="543629"/>
    <lineage>
        <taxon>Bacteria</taxon>
        <taxon>Bacillati</taxon>
        <taxon>Actinomycetota</taxon>
        <taxon>Actinomycetes</taxon>
        <taxon>Pseudonocardiales</taxon>
        <taxon>Pseudonocardiaceae</taxon>
        <taxon>Amycolatopsis</taxon>
    </lineage>
</organism>
<sequence>MPAHHNPTSKQATTTHFEDTALGHKLRHRRDQAPTVRGRIWIGGEEIEVRDDEWFGFRDHSPGVRTDVGEPPPDGYRR</sequence>
<feature type="compositionally biased region" description="Polar residues" evidence="1">
    <location>
        <begin position="1"/>
        <end position="15"/>
    </location>
</feature>
<name>A0ABP6V4C9_9PSEU</name>
<keyword evidence="3" id="KW-1185">Reference proteome</keyword>
<protein>
    <submittedName>
        <fullName evidence="2">Uncharacterized protein</fullName>
    </submittedName>
</protein>
<feature type="region of interest" description="Disordered" evidence="1">
    <location>
        <begin position="1"/>
        <end position="33"/>
    </location>
</feature>
<proteinExistence type="predicted"/>
<evidence type="ECO:0000313" key="3">
    <source>
        <dbReference type="Proteomes" id="UP001500689"/>
    </source>
</evidence>
<reference evidence="3" key="1">
    <citation type="journal article" date="2019" name="Int. J. Syst. Evol. Microbiol.">
        <title>The Global Catalogue of Microorganisms (GCM) 10K type strain sequencing project: providing services to taxonomists for standard genome sequencing and annotation.</title>
        <authorList>
            <consortium name="The Broad Institute Genomics Platform"/>
            <consortium name="The Broad Institute Genome Sequencing Center for Infectious Disease"/>
            <person name="Wu L."/>
            <person name="Ma J."/>
        </authorList>
    </citation>
    <scope>NUCLEOTIDE SEQUENCE [LARGE SCALE GENOMIC DNA]</scope>
    <source>
        <strain evidence="3">JCM 16898</strain>
    </source>
</reference>
<feature type="region of interest" description="Disordered" evidence="1">
    <location>
        <begin position="56"/>
        <end position="78"/>
    </location>
</feature>
<dbReference type="EMBL" id="BAAAZN010000001">
    <property type="protein sequence ID" value="GAA3528678.1"/>
    <property type="molecule type" value="Genomic_DNA"/>
</dbReference>
<evidence type="ECO:0000256" key="1">
    <source>
        <dbReference type="SAM" id="MobiDB-lite"/>
    </source>
</evidence>
<comment type="caution">
    <text evidence="2">The sequence shown here is derived from an EMBL/GenBank/DDBJ whole genome shotgun (WGS) entry which is preliminary data.</text>
</comment>
<accession>A0ABP6V4C9</accession>
<gene>
    <name evidence="2" type="ORF">GCM10022222_09660</name>
</gene>
<dbReference type="Proteomes" id="UP001500689">
    <property type="component" value="Unassembled WGS sequence"/>
</dbReference>
<evidence type="ECO:0000313" key="2">
    <source>
        <dbReference type="EMBL" id="GAA3528678.1"/>
    </source>
</evidence>